<sequence length="120" mass="12389">MSTPDRAPAPHPDHRFSLANERTLLAWLRTALALVAGGVAMTQFVPELGLPAGGPAVSVALVLTGGVTAVAGHRRYRRNERAIAADEPLPVSTAAAWVTGLVALLAVVLLVLVAVEIGRG</sequence>
<dbReference type="PANTHER" id="PTHR34187:SF2">
    <property type="entry name" value="DUF202 DOMAIN-CONTAINING PROTEIN"/>
    <property type="match status" value="1"/>
</dbReference>
<evidence type="ECO:0000256" key="5">
    <source>
        <dbReference type="ARBA" id="ARBA00023136"/>
    </source>
</evidence>
<evidence type="ECO:0000256" key="1">
    <source>
        <dbReference type="ARBA" id="ARBA00004651"/>
    </source>
</evidence>
<keyword evidence="2" id="KW-1003">Cell membrane</keyword>
<evidence type="ECO:0000313" key="11">
    <source>
        <dbReference type="Proteomes" id="UP000471152"/>
    </source>
</evidence>
<dbReference type="EMBL" id="JAAGWB010000034">
    <property type="protein sequence ID" value="NEN51642.1"/>
    <property type="molecule type" value="Genomic_DNA"/>
</dbReference>
<gene>
    <name evidence="9" type="ORF">G3R41_11970</name>
    <name evidence="8" type="ORF">GCU67_11315</name>
</gene>
<dbReference type="PANTHER" id="PTHR34187">
    <property type="entry name" value="FGR18P"/>
    <property type="match status" value="1"/>
</dbReference>
<dbReference type="InterPro" id="IPR003807">
    <property type="entry name" value="DUF202"/>
</dbReference>
<evidence type="ECO:0000313" key="10">
    <source>
        <dbReference type="Proteomes" id="UP000468828"/>
    </source>
</evidence>
<reference evidence="8 10" key="1">
    <citation type="submission" date="2020-01" db="EMBL/GenBank/DDBJ databases">
        <title>the WGS Modestobacter muralis CPCC 204518.</title>
        <authorList>
            <person name="Jiang Z."/>
        </authorList>
    </citation>
    <scope>NUCLEOTIDE SEQUENCE [LARGE SCALE GENOMIC DNA]</scope>
    <source>
        <strain evidence="8 10">DSM 100205</strain>
    </source>
</reference>
<evidence type="ECO:0000313" key="8">
    <source>
        <dbReference type="EMBL" id="NEK94754.1"/>
    </source>
</evidence>
<evidence type="ECO:0000256" key="4">
    <source>
        <dbReference type="ARBA" id="ARBA00022989"/>
    </source>
</evidence>
<comment type="caution">
    <text evidence="8">The sequence shown here is derived from an EMBL/GenBank/DDBJ whole genome shotgun (WGS) entry which is preliminary data.</text>
</comment>
<feature type="transmembrane region" description="Helical" evidence="6">
    <location>
        <begin position="94"/>
        <end position="115"/>
    </location>
</feature>
<dbReference type="GO" id="GO:0005886">
    <property type="term" value="C:plasma membrane"/>
    <property type="evidence" value="ECO:0007669"/>
    <property type="project" value="UniProtKB-SubCell"/>
</dbReference>
<proteinExistence type="predicted"/>
<comment type="subcellular location">
    <subcellularLocation>
        <location evidence="1">Cell membrane</location>
        <topology evidence="1">Multi-pass membrane protein</topology>
    </subcellularLocation>
</comment>
<reference evidence="9 11" key="2">
    <citation type="submission" date="2020-02" db="EMBL/GenBank/DDBJ databases">
        <title>The WGS of Modestobacter muralis DSM 100205.</title>
        <authorList>
            <person name="Jiang Z."/>
        </authorList>
    </citation>
    <scope>NUCLEOTIDE SEQUENCE [LARGE SCALE GENOMIC DNA]</scope>
    <source>
        <strain evidence="9 11">DSM 100205</strain>
    </source>
</reference>
<feature type="transmembrane region" description="Helical" evidence="6">
    <location>
        <begin position="52"/>
        <end position="73"/>
    </location>
</feature>
<evidence type="ECO:0000256" key="6">
    <source>
        <dbReference type="SAM" id="Phobius"/>
    </source>
</evidence>
<feature type="domain" description="DUF202" evidence="7">
    <location>
        <begin position="15"/>
        <end position="82"/>
    </location>
</feature>
<feature type="transmembrane region" description="Helical" evidence="6">
    <location>
        <begin position="24"/>
        <end position="46"/>
    </location>
</feature>
<dbReference type="RefSeq" id="WP_163611325.1">
    <property type="nucleotide sequence ID" value="NZ_JAAGWB010000034.1"/>
</dbReference>
<dbReference type="AlphaFoldDB" id="A0A6P0EY53"/>
<name>A0A6P0EY53_9ACTN</name>
<dbReference type="Proteomes" id="UP000468828">
    <property type="component" value="Unassembled WGS sequence"/>
</dbReference>
<organism evidence="8 10">
    <name type="scientific">Modestobacter muralis</name>
    <dbReference type="NCBI Taxonomy" id="1608614"/>
    <lineage>
        <taxon>Bacteria</taxon>
        <taxon>Bacillati</taxon>
        <taxon>Actinomycetota</taxon>
        <taxon>Actinomycetes</taxon>
        <taxon>Geodermatophilales</taxon>
        <taxon>Geodermatophilaceae</taxon>
        <taxon>Modestobacter</taxon>
    </lineage>
</organism>
<keyword evidence="4 6" id="KW-1133">Transmembrane helix</keyword>
<dbReference type="Pfam" id="PF02656">
    <property type="entry name" value="DUF202"/>
    <property type="match status" value="1"/>
</dbReference>
<evidence type="ECO:0000259" key="7">
    <source>
        <dbReference type="Pfam" id="PF02656"/>
    </source>
</evidence>
<evidence type="ECO:0000256" key="3">
    <source>
        <dbReference type="ARBA" id="ARBA00022692"/>
    </source>
</evidence>
<dbReference type="EMBL" id="JAAGWH010000032">
    <property type="protein sequence ID" value="NEK94754.1"/>
    <property type="molecule type" value="Genomic_DNA"/>
</dbReference>
<accession>A0A6P0EY53</accession>
<dbReference type="Proteomes" id="UP000471152">
    <property type="component" value="Unassembled WGS sequence"/>
</dbReference>
<evidence type="ECO:0000256" key="2">
    <source>
        <dbReference type="ARBA" id="ARBA00022475"/>
    </source>
</evidence>
<dbReference type="InterPro" id="IPR052053">
    <property type="entry name" value="IM_YidH-like"/>
</dbReference>
<keyword evidence="10" id="KW-1185">Reference proteome</keyword>
<protein>
    <submittedName>
        <fullName evidence="8">DUF202 domain-containing protein</fullName>
    </submittedName>
</protein>
<evidence type="ECO:0000313" key="9">
    <source>
        <dbReference type="EMBL" id="NEN51642.1"/>
    </source>
</evidence>
<keyword evidence="3 6" id="KW-0812">Transmembrane</keyword>
<keyword evidence="5 6" id="KW-0472">Membrane</keyword>